<sequence>TALCETESIDRSSDKGECLHSGTQHSAFSANTPSSSSFLQTALCLQRQHSFIFKLSPDSTLPSAPTLLHLQALSRQHSAFSANTPSSSSSLQTALCLQRQHTFIFKLSPDSTLPSAPTLLHLQALSRQHSAFSAKHSFVFKLSPDSTLPSAPTLLRLQALSRQHSAFSANTPSSSSSLQTALCLQPQHSFIFKLSPDSTLPSAPTLLHLQALSRQHSAFSANTPSSSSSLQTALCLQRQHSFIFKLSPDSTLPSAPTLLHLQALSRHANTPSLQALSRQHSAFSANTPSVFKLSPDSTLPSAPTLLRLQALSRQHSAFSANTPSSSSLSRQHSAFSANTPSSSSSLQTALCLQRQHSFHLQALSRQHSAFSANTPSSSSSLQTALCLQRQHSFIFKLSPDSTLPSAPTLLHLQALSR</sequence>
<feature type="non-terminal residue" evidence="2">
    <location>
        <position position="417"/>
    </location>
</feature>
<accession>A0AAD6ADY4</accession>
<comment type="caution">
    <text evidence="2">The sequence shown here is derived from an EMBL/GenBank/DDBJ whole genome shotgun (WGS) entry which is preliminary data.</text>
</comment>
<evidence type="ECO:0000313" key="3">
    <source>
        <dbReference type="Proteomes" id="UP001219934"/>
    </source>
</evidence>
<keyword evidence="3" id="KW-1185">Reference proteome</keyword>
<evidence type="ECO:0000313" key="2">
    <source>
        <dbReference type="EMBL" id="KAJ4923390.1"/>
    </source>
</evidence>
<feature type="compositionally biased region" description="Polar residues" evidence="1">
    <location>
        <begin position="330"/>
        <end position="340"/>
    </location>
</feature>
<dbReference type="Proteomes" id="UP001219934">
    <property type="component" value="Unassembled WGS sequence"/>
</dbReference>
<gene>
    <name evidence="2" type="ORF">JOQ06_000723</name>
</gene>
<dbReference type="EMBL" id="JAPTMU010000033">
    <property type="protein sequence ID" value="KAJ4923390.1"/>
    <property type="molecule type" value="Genomic_DNA"/>
</dbReference>
<dbReference type="AlphaFoldDB" id="A0AAD6ADY4"/>
<feature type="compositionally biased region" description="Low complexity" evidence="1">
    <location>
        <begin position="319"/>
        <end position="329"/>
    </location>
</feature>
<protein>
    <submittedName>
        <fullName evidence="2">Uncharacterized protein</fullName>
    </submittedName>
</protein>
<name>A0AAD6ADY4_9TELE</name>
<feature type="non-terminal residue" evidence="2">
    <location>
        <position position="1"/>
    </location>
</feature>
<organism evidence="2 3">
    <name type="scientific">Pogonophryne albipinna</name>
    <dbReference type="NCBI Taxonomy" id="1090488"/>
    <lineage>
        <taxon>Eukaryota</taxon>
        <taxon>Metazoa</taxon>
        <taxon>Chordata</taxon>
        <taxon>Craniata</taxon>
        <taxon>Vertebrata</taxon>
        <taxon>Euteleostomi</taxon>
        <taxon>Actinopterygii</taxon>
        <taxon>Neopterygii</taxon>
        <taxon>Teleostei</taxon>
        <taxon>Neoteleostei</taxon>
        <taxon>Acanthomorphata</taxon>
        <taxon>Eupercaria</taxon>
        <taxon>Perciformes</taxon>
        <taxon>Notothenioidei</taxon>
        <taxon>Pogonophryne</taxon>
    </lineage>
</organism>
<feature type="region of interest" description="Disordered" evidence="1">
    <location>
        <begin position="319"/>
        <end position="340"/>
    </location>
</feature>
<proteinExistence type="predicted"/>
<reference evidence="2" key="1">
    <citation type="submission" date="2022-11" db="EMBL/GenBank/DDBJ databases">
        <title>Chromosome-level genome of Pogonophryne albipinna.</title>
        <authorList>
            <person name="Jo E."/>
        </authorList>
    </citation>
    <scope>NUCLEOTIDE SEQUENCE</scope>
    <source>
        <strain evidence="2">SGF0006</strain>
        <tissue evidence="2">Muscle</tissue>
    </source>
</reference>
<evidence type="ECO:0000256" key="1">
    <source>
        <dbReference type="SAM" id="MobiDB-lite"/>
    </source>
</evidence>